<evidence type="ECO:0000256" key="6">
    <source>
        <dbReference type="ARBA" id="ARBA00022827"/>
    </source>
</evidence>
<dbReference type="AlphaFoldDB" id="A0A2S2QMW0"/>
<dbReference type="FunFam" id="3.30.70.2190:FF:000001">
    <property type="entry name" value="D-2-hydroxyglutarate dehydrogenase mitochondrial"/>
    <property type="match status" value="1"/>
</dbReference>
<evidence type="ECO:0000256" key="8">
    <source>
        <dbReference type="ARBA" id="ARBA00023140"/>
    </source>
</evidence>
<comment type="subcellular location">
    <subcellularLocation>
        <location evidence="2">Peroxisome</location>
    </subcellularLocation>
</comment>
<comment type="cofactor">
    <cofactor evidence="1">
        <name>FAD</name>
        <dbReference type="ChEBI" id="CHEBI:57692"/>
    </cofactor>
</comment>
<dbReference type="InterPro" id="IPR006094">
    <property type="entry name" value="Oxid_FAD_bind_N"/>
</dbReference>
<sequence>MSSLAMVQCSRRSLPVAAALIGRFRFQCQQRWCSGPAKVRGKYARVTDADVHHFRSLLGESNVLTGRQNVGPYNVDYLKHVSGESGLVLKPKTTKDVSEILKYCNGRNIAVCPQAGNTGMSGGSVAMFDEVVLSTQRMNSIINFDPVSGVLVCQAGCVLESLMNHVESHGYMMPLDLGSKGSCQIGGNVSTNAGGIRVIRYGTLQGCVLGLEAVTADGTILDCVNTMRKDNTGYHLKHLFIGSEGTLGVITKVAILCPRLPKHVNIAFIGLDSYDKVLQLFSIARAEFGETLSSFELMDNVTVTCVEKNLQLQCPIANTYQFYVLIELASSRPNVGQHMENVLEKALDDSVIADATTSDQTSNINKIWKIRESGIDALLKLGYVYTFDLSIPLKQFYEIVELTREKLKDVADCKIVSGFGHIGDSNLHLNIVTSRCDEELTQLIEPFVYGWTSKCGGSVSAEHGIGSAKTHYLKYTKSVQAIDLMRRLKNTMDPKCILNPYKVIPTATADVAVRGDQ</sequence>
<keyword evidence="8" id="KW-0576">Peroxisome</keyword>
<dbReference type="Gene3D" id="3.30.465.10">
    <property type="match status" value="1"/>
</dbReference>
<evidence type="ECO:0000256" key="5">
    <source>
        <dbReference type="ARBA" id="ARBA00022630"/>
    </source>
</evidence>
<name>A0A2S2QMW0_9HEMI</name>
<comment type="subunit">
    <text evidence="4">Homodimer.</text>
</comment>
<dbReference type="EMBL" id="GGMS01009828">
    <property type="protein sequence ID" value="MBY79031.1"/>
    <property type="molecule type" value="Transcribed_RNA"/>
</dbReference>
<protein>
    <recommendedName>
        <fullName evidence="10">D-2-hydroxyglutarate dehydrogenase, mitochondrial</fullName>
        <ecNumber evidence="9">1.1.99.39</ecNumber>
    </recommendedName>
</protein>
<dbReference type="Gene3D" id="3.30.70.2190">
    <property type="match status" value="1"/>
</dbReference>
<dbReference type="FunFam" id="1.10.45.10:FF:000001">
    <property type="entry name" value="D-lactate dehydrogenase mitochondrial"/>
    <property type="match status" value="1"/>
</dbReference>
<dbReference type="InterPro" id="IPR016171">
    <property type="entry name" value="Vanillyl_alc_oxidase_C-sub2"/>
</dbReference>
<dbReference type="Gene3D" id="3.30.43.10">
    <property type="entry name" value="Uridine Diphospho-n-acetylenolpyruvylglucosamine Reductase, domain 2"/>
    <property type="match status" value="1"/>
</dbReference>
<evidence type="ECO:0000256" key="9">
    <source>
        <dbReference type="ARBA" id="ARBA00039003"/>
    </source>
</evidence>
<organism evidence="14">
    <name type="scientific">Sipha flava</name>
    <name type="common">yellow sugarcane aphid</name>
    <dbReference type="NCBI Taxonomy" id="143950"/>
    <lineage>
        <taxon>Eukaryota</taxon>
        <taxon>Metazoa</taxon>
        <taxon>Ecdysozoa</taxon>
        <taxon>Arthropoda</taxon>
        <taxon>Hexapoda</taxon>
        <taxon>Insecta</taxon>
        <taxon>Pterygota</taxon>
        <taxon>Neoptera</taxon>
        <taxon>Paraneoptera</taxon>
        <taxon>Hemiptera</taxon>
        <taxon>Sternorrhyncha</taxon>
        <taxon>Aphidomorpha</taxon>
        <taxon>Aphidoidea</taxon>
        <taxon>Aphididae</taxon>
        <taxon>Sipha</taxon>
    </lineage>
</organism>
<evidence type="ECO:0000259" key="13">
    <source>
        <dbReference type="PROSITE" id="PS51387"/>
    </source>
</evidence>
<dbReference type="SUPFAM" id="SSF56176">
    <property type="entry name" value="FAD-binding/transporter-associated domain-like"/>
    <property type="match status" value="1"/>
</dbReference>
<dbReference type="GO" id="GO:0005739">
    <property type="term" value="C:mitochondrion"/>
    <property type="evidence" value="ECO:0007669"/>
    <property type="project" value="TreeGrafter"/>
</dbReference>
<evidence type="ECO:0000313" key="16">
    <source>
        <dbReference type="RefSeq" id="XP_025405295.1"/>
    </source>
</evidence>
<dbReference type="InterPro" id="IPR016166">
    <property type="entry name" value="FAD-bd_PCMH"/>
</dbReference>
<evidence type="ECO:0000256" key="2">
    <source>
        <dbReference type="ARBA" id="ARBA00004275"/>
    </source>
</evidence>
<keyword evidence="7" id="KW-0560">Oxidoreductase</keyword>
<feature type="domain" description="FAD-binding PCMH-type" evidence="13">
    <location>
        <begin position="81"/>
        <end position="260"/>
    </location>
</feature>
<evidence type="ECO:0000313" key="14">
    <source>
        <dbReference type="EMBL" id="MBY79031.1"/>
    </source>
</evidence>
<dbReference type="InterPro" id="IPR004113">
    <property type="entry name" value="FAD-bd_oxidored_4_C"/>
</dbReference>
<evidence type="ECO:0000256" key="10">
    <source>
        <dbReference type="ARBA" id="ARBA00039639"/>
    </source>
</evidence>
<keyword evidence="6" id="KW-0274">FAD</keyword>
<dbReference type="Gene3D" id="3.30.70.2740">
    <property type="match status" value="1"/>
</dbReference>
<dbReference type="Gene3D" id="1.10.45.10">
    <property type="entry name" value="Vanillyl-alcohol Oxidase, Chain A, domain 4"/>
    <property type="match status" value="1"/>
</dbReference>
<evidence type="ECO:0000256" key="11">
    <source>
        <dbReference type="ARBA" id="ARBA00045410"/>
    </source>
</evidence>
<dbReference type="PROSITE" id="PS51387">
    <property type="entry name" value="FAD_PCMH"/>
    <property type="match status" value="1"/>
</dbReference>
<dbReference type="InterPro" id="IPR016167">
    <property type="entry name" value="FAD-bd_PCMH_sub1"/>
</dbReference>
<evidence type="ECO:0000256" key="12">
    <source>
        <dbReference type="ARBA" id="ARBA00049267"/>
    </source>
</evidence>
<dbReference type="GO" id="GO:0071949">
    <property type="term" value="F:FAD binding"/>
    <property type="evidence" value="ECO:0007669"/>
    <property type="project" value="InterPro"/>
</dbReference>
<dbReference type="FunFam" id="3.30.43.10:FF:000011">
    <property type="entry name" value="D-lactate dehydrogenase (Cytochrome)"/>
    <property type="match status" value="1"/>
</dbReference>
<dbReference type="PANTHER" id="PTHR43716">
    <property type="entry name" value="D-2-HYDROXYGLUTARATE DEHYDROGENASE, MITOCHONDRIAL"/>
    <property type="match status" value="1"/>
</dbReference>
<dbReference type="Proteomes" id="UP000694846">
    <property type="component" value="Unplaced"/>
</dbReference>
<comment type="similarity">
    <text evidence="3">Belongs to the FAD-binding oxidoreductase/transferase type 4 family.</text>
</comment>
<evidence type="ECO:0000256" key="7">
    <source>
        <dbReference type="ARBA" id="ARBA00023002"/>
    </source>
</evidence>
<dbReference type="FunFam" id="3.30.70.2740:FF:000002">
    <property type="entry name" value="D-2-hydroxyglutarate dehydrogenase mitochondrial"/>
    <property type="match status" value="1"/>
</dbReference>
<reference evidence="14" key="1">
    <citation type="submission" date="2018-04" db="EMBL/GenBank/DDBJ databases">
        <title>Transcriptome assembly of Sipha flava.</title>
        <authorList>
            <person name="Scully E.D."/>
            <person name="Geib S.M."/>
            <person name="Palmer N.A."/>
            <person name="Koch K."/>
            <person name="Bradshaw J."/>
            <person name="Heng-Moss T."/>
            <person name="Sarath G."/>
        </authorList>
    </citation>
    <scope>NUCLEOTIDE SEQUENCE</scope>
</reference>
<dbReference type="OrthoDB" id="5332616at2759"/>
<comment type="catalytic activity">
    <reaction evidence="12">
        <text>(R)-malate + A = oxaloacetate + AH2</text>
        <dbReference type="Rhea" id="RHEA:67460"/>
        <dbReference type="ChEBI" id="CHEBI:13193"/>
        <dbReference type="ChEBI" id="CHEBI:15588"/>
        <dbReference type="ChEBI" id="CHEBI:16452"/>
        <dbReference type="ChEBI" id="CHEBI:17499"/>
    </reaction>
    <physiologicalReaction direction="left-to-right" evidence="12">
        <dbReference type="Rhea" id="RHEA:67461"/>
    </physiologicalReaction>
</comment>
<proteinExistence type="inferred from homology"/>
<dbReference type="PANTHER" id="PTHR43716:SF1">
    <property type="entry name" value="D-2-HYDROXYGLUTARATE DEHYDROGENASE, MITOCHONDRIAL"/>
    <property type="match status" value="1"/>
</dbReference>
<reference evidence="16" key="2">
    <citation type="submission" date="2025-04" db="UniProtKB">
        <authorList>
            <consortium name="RefSeq"/>
        </authorList>
    </citation>
    <scope>IDENTIFICATION</scope>
    <source>
        <tissue evidence="16">Whole body</tissue>
    </source>
</reference>
<dbReference type="Pfam" id="PF02913">
    <property type="entry name" value="FAD-oxidase_C"/>
    <property type="match status" value="1"/>
</dbReference>
<dbReference type="InterPro" id="IPR051264">
    <property type="entry name" value="FAD-oxidored/transferase_4"/>
</dbReference>
<comment type="function">
    <text evidence="11">Catalyzes the oxidation of D-2-hydroxyglutarate (D-2-HG) to alpha-ketoglutarate. Also catalyzes the oxidation of other D-2-hydroxyacids, such as D-malate (D-MAL) and D-lactate (D-LAC). Exhibits high activities towards D-2-HG and D-MAL but a very weak activity towards D-LAC.</text>
</comment>
<dbReference type="InterPro" id="IPR036318">
    <property type="entry name" value="FAD-bd_PCMH-like_sf"/>
</dbReference>
<evidence type="ECO:0000313" key="15">
    <source>
        <dbReference type="Proteomes" id="UP000694846"/>
    </source>
</evidence>
<evidence type="ECO:0000256" key="1">
    <source>
        <dbReference type="ARBA" id="ARBA00001974"/>
    </source>
</evidence>
<accession>A0A2S2QMW0</accession>
<dbReference type="FunFam" id="3.30.465.10:FF:000001">
    <property type="entry name" value="D-2-hydroxyglutarate dehydrogenase, mitochondrial"/>
    <property type="match status" value="1"/>
</dbReference>
<dbReference type="Pfam" id="PF01565">
    <property type="entry name" value="FAD_binding_4"/>
    <property type="match status" value="1"/>
</dbReference>
<keyword evidence="15" id="KW-1185">Reference proteome</keyword>
<dbReference type="SUPFAM" id="SSF55103">
    <property type="entry name" value="FAD-linked oxidases, C-terminal domain"/>
    <property type="match status" value="1"/>
</dbReference>
<evidence type="ECO:0000256" key="3">
    <source>
        <dbReference type="ARBA" id="ARBA00008000"/>
    </source>
</evidence>
<dbReference type="GO" id="GO:0005777">
    <property type="term" value="C:peroxisome"/>
    <property type="evidence" value="ECO:0007669"/>
    <property type="project" value="UniProtKB-SubCell"/>
</dbReference>
<dbReference type="InterPro" id="IPR016169">
    <property type="entry name" value="FAD-bd_PCMH_sub2"/>
</dbReference>
<evidence type="ECO:0000256" key="4">
    <source>
        <dbReference type="ARBA" id="ARBA00011738"/>
    </source>
</evidence>
<keyword evidence="5" id="KW-0285">Flavoprotein</keyword>
<gene>
    <name evidence="14" type="primary">d2hgdh</name>
    <name evidence="16" type="synonym">LOC112679626</name>
    <name evidence="14" type="ORF">g.65716</name>
</gene>
<dbReference type="GO" id="GO:0051990">
    <property type="term" value="F:(R)-2-hydroxyglutarate dehydrogenase activity"/>
    <property type="evidence" value="ECO:0007669"/>
    <property type="project" value="UniProtKB-EC"/>
</dbReference>
<dbReference type="InterPro" id="IPR016164">
    <property type="entry name" value="FAD-linked_Oxase-like_C"/>
</dbReference>
<dbReference type="EC" id="1.1.99.39" evidence="9"/>
<dbReference type="RefSeq" id="XP_025405295.1">
    <property type="nucleotide sequence ID" value="XM_025549510.1"/>
</dbReference>